<keyword evidence="3" id="KW-1185">Reference proteome</keyword>
<gene>
    <name evidence="2" type="ordered locus">Tbis_1788</name>
</gene>
<dbReference type="KEGG" id="tbi:Tbis_1788"/>
<evidence type="ECO:0000256" key="1">
    <source>
        <dbReference type="SAM" id="MobiDB-lite"/>
    </source>
</evidence>
<sequence length="81" mass="9127">MRRSPDRAVRHRRRRPVGPESRTRAPAELTIHRGDIPQPEPRAQGTGTASHLHRGSQERLRITARGRGGRTVRVVAVAQIR</sequence>
<organism evidence="2 3">
    <name type="scientific">Thermobispora bispora (strain ATCC 19993 / DSM 43833 / CBS 139.67 / JCM 10125 / KCTC 9307 / NBRC 14880 / R51)</name>
    <dbReference type="NCBI Taxonomy" id="469371"/>
    <lineage>
        <taxon>Bacteria</taxon>
        <taxon>Bacillati</taxon>
        <taxon>Actinomycetota</taxon>
        <taxon>Actinomycetes</taxon>
        <taxon>Streptosporangiales</taxon>
        <taxon>Streptosporangiaceae</taxon>
        <taxon>Thermobispora</taxon>
    </lineage>
</organism>
<evidence type="ECO:0000313" key="2">
    <source>
        <dbReference type="EMBL" id="ADG88500.1"/>
    </source>
</evidence>
<dbReference type="STRING" id="469371.Tbis_1788"/>
<dbReference type="HOGENOM" id="CLU_2572734_0_0_11"/>
<accession>D6YBE0</accession>
<dbReference type="Proteomes" id="UP000006640">
    <property type="component" value="Chromosome"/>
</dbReference>
<feature type="compositionally biased region" description="Basic and acidic residues" evidence="1">
    <location>
        <begin position="21"/>
        <end position="35"/>
    </location>
</feature>
<dbReference type="AlphaFoldDB" id="D6YBE0"/>
<evidence type="ECO:0000313" key="3">
    <source>
        <dbReference type="Proteomes" id="UP000006640"/>
    </source>
</evidence>
<feature type="region of interest" description="Disordered" evidence="1">
    <location>
        <begin position="1"/>
        <end position="59"/>
    </location>
</feature>
<dbReference type="RefSeq" id="WP_013132033.1">
    <property type="nucleotide sequence ID" value="NC_014165.1"/>
</dbReference>
<proteinExistence type="predicted"/>
<reference evidence="2 3" key="1">
    <citation type="submission" date="2010-01" db="EMBL/GenBank/DDBJ databases">
        <title>The complete genome of Thermobispora bispora DSM 43833.</title>
        <authorList>
            <consortium name="US DOE Joint Genome Institute (JGI-PGF)"/>
            <person name="Lucas S."/>
            <person name="Copeland A."/>
            <person name="Lapidus A."/>
            <person name="Glavina del Rio T."/>
            <person name="Dalin E."/>
            <person name="Tice H."/>
            <person name="Bruce D."/>
            <person name="Goodwin L."/>
            <person name="Pitluck S."/>
            <person name="Kyrpides N."/>
            <person name="Mavromatis K."/>
            <person name="Ivanova N."/>
            <person name="Mikhailova N."/>
            <person name="Chertkov O."/>
            <person name="Brettin T."/>
            <person name="Detter J.C."/>
            <person name="Han C."/>
            <person name="Larimer F."/>
            <person name="Land M."/>
            <person name="Hauser L."/>
            <person name="Markowitz V."/>
            <person name="Cheng J.-F."/>
            <person name="Hugenholtz P."/>
            <person name="Woyke T."/>
            <person name="Wu D."/>
            <person name="Jando M."/>
            <person name="Schneider S."/>
            <person name="Klenk H.-P."/>
            <person name="Eisen J.A."/>
        </authorList>
    </citation>
    <scope>NUCLEOTIDE SEQUENCE [LARGE SCALE GENOMIC DNA]</scope>
    <source>
        <strain evidence="3">ATCC 19993 / DSM 43833 / CBS 139.67 / JCM 10125 / KCTC 9307 / NBRC 14880 / R51</strain>
    </source>
</reference>
<name>D6YBE0_THEBD</name>
<protein>
    <submittedName>
        <fullName evidence="2">Uncharacterized protein</fullName>
    </submittedName>
</protein>
<dbReference type="EMBL" id="CP001874">
    <property type="protein sequence ID" value="ADG88500.1"/>
    <property type="molecule type" value="Genomic_DNA"/>
</dbReference>